<evidence type="ECO:0000256" key="1">
    <source>
        <dbReference type="ARBA" id="ARBA00022679"/>
    </source>
</evidence>
<evidence type="ECO:0000313" key="6">
    <source>
        <dbReference type="Proteomes" id="UP000070263"/>
    </source>
</evidence>
<dbReference type="InterPro" id="IPR016039">
    <property type="entry name" value="Thiolase-like"/>
</dbReference>
<name>A0A133VK87_9EURY</name>
<dbReference type="GO" id="GO:0044550">
    <property type="term" value="P:secondary metabolite biosynthetic process"/>
    <property type="evidence" value="ECO:0007669"/>
    <property type="project" value="TreeGrafter"/>
</dbReference>
<keyword evidence="2" id="KW-0414">Isoprene biosynthesis</keyword>
<reference evidence="5 6" key="1">
    <citation type="journal article" date="2016" name="Sci. Rep.">
        <title>Metabolic traits of an uncultured archaeal lineage -MSBL1- from brine pools of the Red Sea.</title>
        <authorList>
            <person name="Mwirichia R."/>
            <person name="Alam I."/>
            <person name="Rashid M."/>
            <person name="Vinu M."/>
            <person name="Ba-Alawi W."/>
            <person name="Anthony Kamau A."/>
            <person name="Kamanda Ngugi D."/>
            <person name="Goker M."/>
            <person name="Klenk H.P."/>
            <person name="Bajic V."/>
            <person name="Stingl U."/>
        </authorList>
    </citation>
    <scope>NUCLEOTIDE SEQUENCE [LARGE SCALE GENOMIC DNA]</scope>
    <source>
        <strain evidence="5">SCGC-AAA382A20</strain>
    </source>
</reference>
<proteinExistence type="predicted"/>
<keyword evidence="1" id="KW-0808">Transferase</keyword>
<dbReference type="PANTHER" id="PTHR34069">
    <property type="entry name" value="3-OXOACYL-[ACYL-CARRIER-PROTEIN] SYNTHASE 3"/>
    <property type="match status" value="1"/>
</dbReference>
<dbReference type="Pfam" id="PF08541">
    <property type="entry name" value="ACP_syn_III_C"/>
    <property type="match status" value="1"/>
</dbReference>
<protein>
    <recommendedName>
        <fullName evidence="4">Beta-ketoacyl-[acyl-carrier-protein] synthase III C-terminal domain-containing protein</fullName>
    </recommendedName>
</protein>
<dbReference type="GO" id="GO:0008299">
    <property type="term" value="P:isoprenoid biosynthetic process"/>
    <property type="evidence" value="ECO:0007669"/>
    <property type="project" value="UniProtKB-KW"/>
</dbReference>
<evidence type="ECO:0000259" key="4">
    <source>
        <dbReference type="Pfam" id="PF08541"/>
    </source>
</evidence>
<dbReference type="NCBIfam" id="NF003274">
    <property type="entry name" value="PRK04262.1"/>
    <property type="match status" value="1"/>
</dbReference>
<dbReference type="NCBIfam" id="TIGR00748">
    <property type="entry name" value="HMG_CoA_syn_Arc"/>
    <property type="match status" value="1"/>
</dbReference>
<dbReference type="InterPro" id="IPR004656">
    <property type="entry name" value="HMG_CoA_Synthase"/>
</dbReference>
<dbReference type="AlphaFoldDB" id="A0A133VK87"/>
<dbReference type="InterPro" id="IPR013747">
    <property type="entry name" value="ACP_syn_III_C"/>
</dbReference>
<dbReference type="Gene3D" id="3.40.47.10">
    <property type="match status" value="1"/>
</dbReference>
<evidence type="ECO:0000256" key="2">
    <source>
        <dbReference type="ARBA" id="ARBA00023229"/>
    </source>
</evidence>
<evidence type="ECO:0000256" key="3">
    <source>
        <dbReference type="ARBA" id="ARBA00023315"/>
    </source>
</evidence>
<evidence type="ECO:0000313" key="5">
    <source>
        <dbReference type="EMBL" id="KXB06833.1"/>
    </source>
</evidence>
<feature type="domain" description="Beta-ketoacyl-[acyl-carrier-protein] synthase III C-terminal" evidence="4">
    <location>
        <begin position="195"/>
        <end position="275"/>
    </location>
</feature>
<gene>
    <name evidence="5" type="ORF">AKJ51_02745</name>
</gene>
<dbReference type="CDD" id="cd00827">
    <property type="entry name" value="init_cond_enzymes"/>
    <property type="match status" value="1"/>
</dbReference>
<accession>A0A133VK87</accession>
<keyword evidence="3" id="KW-0012">Acyltransferase</keyword>
<comment type="caution">
    <text evidence="5">The sequence shown here is derived from an EMBL/GenBank/DDBJ whole genome shotgun (WGS) entry which is preliminary data.</text>
</comment>
<dbReference type="GO" id="GO:0004421">
    <property type="term" value="F:hydroxymethylglutaryl-CoA synthase activity"/>
    <property type="evidence" value="ECO:0007669"/>
    <property type="project" value="InterPro"/>
</dbReference>
<keyword evidence="6" id="KW-1185">Reference proteome</keyword>
<dbReference type="SUPFAM" id="SSF53901">
    <property type="entry name" value="Thiolase-like"/>
    <property type="match status" value="2"/>
</dbReference>
<dbReference type="Proteomes" id="UP000070263">
    <property type="component" value="Unassembled WGS sequence"/>
</dbReference>
<sequence>MRLKSEEIEKVWGGGAAGMKKSFPGKWDDPGSYAMNSTLNCLDNNEIDPSNIGKIMVGSESHPYAVKPTASIVAELIGSKRQAVDFEFACKAGTQAIIDAYDSVKANSISYGLAIGADSSQAKPGDALEYAAGDGGAAFLIGKQPIAVINGYESFVTDTPDFLRKEAEEFPVHFGRYTGEPAYFKHIERAGNKLLESQETSPEDYDYTVFHQPNKKFPRKVGNRLGFDKDQIEPGIVVDWIGNTYSACTLLGLARVLDRASPGDRIFVVSYGSGAGSDAFDITVTERIKEKQRQKKRSVDSWIGKEDEDLLKFKSYGEYAKNKGVLKD</sequence>
<dbReference type="PATRIC" id="fig|1698280.3.peg.473"/>
<dbReference type="PANTHER" id="PTHR34069:SF3">
    <property type="entry name" value="ACYL-COA:ACYL-COA ALKYLTRANSFERASE"/>
    <property type="match status" value="1"/>
</dbReference>
<dbReference type="EMBL" id="LHYE01000028">
    <property type="protein sequence ID" value="KXB06833.1"/>
    <property type="molecule type" value="Genomic_DNA"/>
</dbReference>
<organism evidence="5 6">
    <name type="scientific">candidate division MSBL1 archaeon SCGC-AAA382A20</name>
    <dbReference type="NCBI Taxonomy" id="1698280"/>
    <lineage>
        <taxon>Archaea</taxon>
        <taxon>Methanobacteriati</taxon>
        <taxon>Methanobacteriota</taxon>
        <taxon>candidate division MSBL1</taxon>
    </lineage>
</organism>